<reference evidence="3" key="1">
    <citation type="submission" date="2017-04" db="EMBL/GenBank/DDBJ databases">
        <authorList>
            <person name="Varghese N."/>
            <person name="Submissions S."/>
        </authorList>
    </citation>
    <scope>NUCLEOTIDE SEQUENCE [LARGE SCALE GENOMIC DNA]</scope>
    <source>
        <strain evidence="3">DSM 20463</strain>
    </source>
</reference>
<feature type="transmembrane region" description="Helical" evidence="1">
    <location>
        <begin position="136"/>
        <end position="163"/>
    </location>
</feature>
<dbReference type="OrthoDB" id="9797976at2"/>
<dbReference type="Pfam" id="PF04474">
    <property type="entry name" value="DUF554"/>
    <property type="match status" value="1"/>
</dbReference>
<gene>
    <name evidence="2" type="ORF">SAMN00017477_1994</name>
</gene>
<organism evidence="2 3">
    <name type="scientific">Peptoniphilus asaccharolyticus DSM 20463</name>
    <dbReference type="NCBI Taxonomy" id="573058"/>
    <lineage>
        <taxon>Bacteria</taxon>
        <taxon>Bacillati</taxon>
        <taxon>Bacillota</taxon>
        <taxon>Tissierellia</taxon>
        <taxon>Tissierellales</taxon>
        <taxon>Peptoniphilaceae</taxon>
        <taxon>Peptoniphilus</taxon>
    </lineage>
</organism>
<dbReference type="Proteomes" id="UP000192368">
    <property type="component" value="Unassembled WGS sequence"/>
</dbReference>
<evidence type="ECO:0008006" key="4">
    <source>
        <dbReference type="Google" id="ProtNLM"/>
    </source>
</evidence>
<keyword evidence="1" id="KW-0812">Transmembrane</keyword>
<dbReference type="PANTHER" id="PTHR36111:SF2">
    <property type="entry name" value="INNER MEMBRANE PROTEIN"/>
    <property type="match status" value="1"/>
</dbReference>
<feature type="transmembrane region" description="Helical" evidence="1">
    <location>
        <begin position="102"/>
        <end position="124"/>
    </location>
</feature>
<dbReference type="STRING" id="573058.SAMN00017477_1994"/>
<dbReference type="AlphaFoldDB" id="A0A1W1VIQ1"/>
<dbReference type="RefSeq" id="WP_084231506.1">
    <property type="nucleotide sequence ID" value="NZ_FWWR01000017.1"/>
</dbReference>
<proteinExistence type="predicted"/>
<accession>A0A1W1VIQ1</accession>
<dbReference type="PANTHER" id="PTHR36111">
    <property type="entry name" value="INNER MEMBRANE PROTEIN-RELATED"/>
    <property type="match status" value="1"/>
</dbReference>
<protein>
    <recommendedName>
        <fullName evidence="4">DUF554 domain-containing protein</fullName>
    </recommendedName>
</protein>
<feature type="transmembrane region" description="Helical" evidence="1">
    <location>
        <begin position="183"/>
        <end position="202"/>
    </location>
</feature>
<evidence type="ECO:0000313" key="2">
    <source>
        <dbReference type="EMBL" id="SMB92921.1"/>
    </source>
</evidence>
<feature type="transmembrane region" description="Helical" evidence="1">
    <location>
        <begin position="55"/>
        <end position="72"/>
    </location>
</feature>
<keyword evidence="1" id="KW-0472">Membrane</keyword>
<name>A0A1W1VIQ1_PEPAS</name>
<keyword evidence="3" id="KW-1185">Reference proteome</keyword>
<evidence type="ECO:0000256" key="1">
    <source>
        <dbReference type="SAM" id="Phobius"/>
    </source>
</evidence>
<keyword evidence="1" id="KW-1133">Transmembrane helix</keyword>
<feature type="transmembrane region" description="Helical" evidence="1">
    <location>
        <begin position="33"/>
        <end position="50"/>
    </location>
</feature>
<evidence type="ECO:0000313" key="3">
    <source>
        <dbReference type="Proteomes" id="UP000192368"/>
    </source>
</evidence>
<dbReference type="EMBL" id="FWWR01000017">
    <property type="protein sequence ID" value="SMB92921.1"/>
    <property type="molecule type" value="Genomic_DNA"/>
</dbReference>
<sequence>MIGVLVNAIGVIICSVLGTKIGMRFSKDLQEQILNLLGICVVVIGVSSSLKGENILLTVCSCAIGVIIGYLLDIDGKLNALGRKVNSMFSREGTESTFIEGFVTSTLIFCIGSMGIVGSINAGLMGDNSMLFTKAILDSVISIALASTLGIGVAFSGVIIFLYQGMFVLLASVFKDVFTASMITSITGVGGVLIIAIGLNIMEIKKLKNANMIPALVIPIGYELLTNAF</sequence>
<dbReference type="InterPro" id="IPR007563">
    <property type="entry name" value="DUF554"/>
</dbReference>